<name>A0A5C9A1E2_9GAMM</name>
<protein>
    <submittedName>
        <fullName evidence="4">Glycosyltransferase family 4 protein</fullName>
    </submittedName>
</protein>
<dbReference type="SUPFAM" id="SSF53756">
    <property type="entry name" value="UDP-Glycosyltransferase/glycogen phosphorylase"/>
    <property type="match status" value="1"/>
</dbReference>
<feature type="domain" description="Glycosyltransferase subfamily 4-like N-terminal" evidence="3">
    <location>
        <begin position="82"/>
        <end position="281"/>
    </location>
</feature>
<comment type="caution">
    <text evidence="4">The sequence shown here is derived from an EMBL/GenBank/DDBJ whole genome shotgun (WGS) entry which is preliminary data.</text>
</comment>
<evidence type="ECO:0000313" key="5">
    <source>
        <dbReference type="Proteomes" id="UP000321039"/>
    </source>
</evidence>
<feature type="domain" description="Glycosyl transferase family 1" evidence="2">
    <location>
        <begin position="302"/>
        <end position="448"/>
    </location>
</feature>
<keyword evidence="1 4" id="KW-0808">Transferase</keyword>
<organism evidence="4 5">
    <name type="scientific">Parahaliea maris</name>
    <dbReference type="NCBI Taxonomy" id="2716870"/>
    <lineage>
        <taxon>Bacteria</taxon>
        <taxon>Pseudomonadati</taxon>
        <taxon>Pseudomonadota</taxon>
        <taxon>Gammaproteobacteria</taxon>
        <taxon>Cellvibrionales</taxon>
        <taxon>Halieaceae</taxon>
        <taxon>Parahaliea</taxon>
    </lineage>
</organism>
<evidence type="ECO:0000259" key="3">
    <source>
        <dbReference type="Pfam" id="PF13439"/>
    </source>
</evidence>
<proteinExistence type="predicted"/>
<sequence>MALDRISRLRGAFGIVLSSTRRALPGPRSPPRYNEDAPIRQLDTLSAKPAPAVSTEPPSVLVEPRRSLRIALLGYRSAPFGGGQGVYLKYLSKALVEAGHQVDVISGPPYPHLDPRVRLIQLPSLDLFANGLGSLRPRHLTSLANIIEWTSKLTGGFAEPYAFGRRAVRYLREHRGEYDLVHDNQSLSYGMLTLQVMGIPLVTTVHHPITSDLRIALAAARSGWERLLIRRWHSFLHMQKKVVKQLRHVVTVSDCSRQDIARDFGLQPAGIDLVHNGIDTAQFRPLPEVARRPLRLMATASADAPLKGLRYLLRAYASLLTRYPQLELLLVSKPQPGGKTERLLHHLGIADRVQFVSGISTEQMVRYYAEATLAVVPSVYEGFGLPAGEAMACGVPVVSTDGGALPEVVGDAGVIVPARNAEALVAAITGLLEDPERRAHLGVAGRERIVGKFSWEVCAREMSNYYERVLHADG</sequence>
<dbReference type="InterPro" id="IPR001296">
    <property type="entry name" value="Glyco_trans_1"/>
</dbReference>
<dbReference type="Gene3D" id="3.40.50.2000">
    <property type="entry name" value="Glycogen Phosphorylase B"/>
    <property type="match status" value="2"/>
</dbReference>
<keyword evidence="5" id="KW-1185">Reference proteome</keyword>
<dbReference type="PANTHER" id="PTHR46401">
    <property type="entry name" value="GLYCOSYLTRANSFERASE WBBK-RELATED"/>
    <property type="match status" value="1"/>
</dbReference>
<reference evidence="4 5" key="1">
    <citation type="submission" date="2019-08" db="EMBL/GenBank/DDBJ databases">
        <title>Parahaliea maris sp. nov., isolated from the surface seawater.</title>
        <authorList>
            <person name="Liu Y."/>
        </authorList>
    </citation>
    <scope>NUCLEOTIDE SEQUENCE [LARGE SCALE GENOMIC DNA]</scope>
    <source>
        <strain evidence="4 5">HSLHS9</strain>
    </source>
</reference>
<dbReference type="AlphaFoldDB" id="A0A5C9A1E2"/>
<dbReference type="CDD" id="cd03801">
    <property type="entry name" value="GT4_PimA-like"/>
    <property type="match status" value="1"/>
</dbReference>
<dbReference type="Pfam" id="PF13439">
    <property type="entry name" value="Glyco_transf_4"/>
    <property type="match status" value="1"/>
</dbReference>
<gene>
    <name evidence="4" type="ORF">FV139_09250</name>
</gene>
<dbReference type="Pfam" id="PF00534">
    <property type="entry name" value="Glycos_transf_1"/>
    <property type="match status" value="1"/>
</dbReference>
<dbReference type="Proteomes" id="UP000321039">
    <property type="component" value="Unassembled WGS sequence"/>
</dbReference>
<dbReference type="EMBL" id="VRZA01000003">
    <property type="protein sequence ID" value="TXS93814.1"/>
    <property type="molecule type" value="Genomic_DNA"/>
</dbReference>
<dbReference type="GO" id="GO:0016757">
    <property type="term" value="F:glycosyltransferase activity"/>
    <property type="evidence" value="ECO:0007669"/>
    <property type="project" value="InterPro"/>
</dbReference>
<dbReference type="GO" id="GO:0009103">
    <property type="term" value="P:lipopolysaccharide biosynthetic process"/>
    <property type="evidence" value="ECO:0007669"/>
    <property type="project" value="TreeGrafter"/>
</dbReference>
<dbReference type="InterPro" id="IPR028098">
    <property type="entry name" value="Glyco_trans_4-like_N"/>
</dbReference>
<evidence type="ECO:0000259" key="2">
    <source>
        <dbReference type="Pfam" id="PF00534"/>
    </source>
</evidence>
<evidence type="ECO:0000256" key="1">
    <source>
        <dbReference type="ARBA" id="ARBA00022679"/>
    </source>
</evidence>
<evidence type="ECO:0000313" key="4">
    <source>
        <dbReference type="EMBL" id="TXS93814.1"/>
    </source>
</evidence>
<accession>A0A5C9A1E2</accession>
<dbReference type="PANTHER" id="PTHR46401:SF2">
    <property type="entry name" value="GLYCOSYLTRANSFERASE WBBK-RELATED"/>
    <property type="match status" value="1"/>
</dbReference>